<dbReference type="AlphaFoldDB" id="A0A7X0VGR8"/>
<keyword evidence="2" id="KW-1185">Reference proteome</keyword>
<comment type="caution">
    <text evidence="1">The sequence shown here is derived from an EMBL/GenBank/DDBJ whole genome shotgun (WGS) entry which is preliminary data.</text>
</comment>
<gene>
    <name evidence="1" type="ORF">H7C19_18460</name>
</gene>
<sequence>MNYPSRVVVPGTAYHVTVTKVLKGDLEPGSQIKIAAGGGTYKTEKASLRATLLAGEKYIFTIAPNGADAPHYYGIIEPFIYQIKDNRVVAVSNIEKYKSTFQATKISEAEFWSKFE</sequence>
<evidence type="ECO:0000313" key="2">
    <source>
        <dbReference type="Proteomes" id="UP000547209"/>
    </source>
</evidence>
<proteinExistence type="predicted"/>
<dbReference type="EMBL" id="JACJVP010000030">
    <property type="protein sequence ID" value="MBB6672668.1"/>
    <property type="molecule type" value="Genomic_DNA"/>
</dbReference>
<accession>A0A7X0VGR8</accession>
<reference evidence="1 2" key="1">
    <citation type="submission" date="2020-08" db="EMBL/GenBank/DDBJ databases">
        <title>Cohnella phylogeny.</title>
        <authorList>
            <person name="Dunlap C."/>
        </authorList>
    </citation>
    <scope>NUCLEOTIDE SEQUENCE [LARGE SCALE GENOMIC DNA]</scope>
    <source>
        <strain evidence="1 2">DSM 28246</strain>
    </source>
</reference>
<evidence type="ECO:0000313" key="1">
    <source>
        <dbReference type="EMBL" id="MBB6672668.1"/>
    </source>
</evidence>
<name>A0A7X0VGR8_9BACL</name>
<dbReference type="Proteomes" id="UP000547209">
    <property type="component" value="Unassembled WGS sequence"/>
</dbReference>
<organism evidence="1 2">
    <name type="scientific">Cohnella nanjingensis</name>
    <dbReference type="NCBI Taxonomy" id="1387779"/>
    <lineage>
        <taxon>Bacteria</taxon>
        <taxon>Bacillati</taxon>
        <taxon>Bacillota</taxon>
        <taxon>Bacilli</taxon>
        <taxon>Bacillales</taxon>
        <taxon>Paenibacillaceae</taxon>
        <taxon>Cohnella</taxon>
    </lineage>
</organism>
<protein>
    <submittedName>
        <fullName evidence="1">Uncharacterized protein</fullName>
    </submittedName>
</protein>